<dbReference type="SMART" id="SM00382">
    <property type="entry name" value="AAA"/>
    <property type="match status" value="2"/>
</dbReference>
<dbReference type="OrthoDB" id="6428478at2759"/>
<feature type="domain" description="AAA+ ATPase" evidence="15">
    <location>
        <begin position="552"/>
        <end position="691"/>
    </location>
</feature>
<gene>
    <name evidence="16" type="primary">Dnah7</name>
    <name evidence="16" type="ORF">TNCT_432871</name>
</gene>
<dbReference type="GO" id="GO:0007018">
    <property type="term" value="P:microtubule-based movement"/>
    <property type="evidence" value="ECO:0007669"/>
    <property type="project" value="InterPro"/>
</dbReference>
<dbReference type="FunFam" id="1.20.140.100:FF:000004">
    <property type="entry name" value="Dynein axonemal heavy chain 6"/>
    <property type="match status" value="1"/>
</dbReference>
<dbReference type="FunFam" id="3.40.50.300:FF:002141">
    <property type="entry name" value="Dynein heavy chain"/>
    <property type="match status" value="1"/>
</dbReference>
<keyword evidence="6" id="KW-0547">Nucleotide-binding</keyword>
<dbReference type="Pfam" id="PF17852">
    <property type="entry name" value="Dynein_AAA_lid"/>
    <property type="match status" value="1"/>
</dbReference>
<evidence type="ECO:0000259" key="15">
    <source>
        <dbReference type="SMART" id="SM00382"/>
    </source>
</evidence>
<dbReference type="Pfam" id="PF12775">
    <property type="entry name" value="AAA_7"/>
    <property type="match status" value="1"/>
</dbReference>
<evidence type="ECO:0000256" key="14">
    <source>
        <dbReference type="SAM" id="Coils"/>
    </source>
</evidence>
<evidence type="ECO:0000256" key="12">
    <source>
        <dbReference type="ARBA" id="ARBA00023212"/>
    </source>
</evidence>
<keyword evidence="11" id="KW-0505">Motor protein</keyword>
<comment type="similarity">
    <text evidence="2">Belongs to the dynein heavy chain family.</text>
</comment>
<dbReference type="EMBL" id="BMAO01033600">
    <property type="protein sequence ID" value="GFQ90621.1"/>
    <property type="molecule type" value="Genomic_DNA"/>
</dbReference>
<dbReference type="InterPro" id="IPR043157">
    <property type="entry name" value="Dynein_AAA1S"/>
</dbReference>
<dbReference type="GO" id="GO:0045505">
    <property type="term" value="F:dynein intermediate chain binding"/>
    <property type="evidence" value="ECO:0007669"/>
    <property type="project" value="InterPro"/>
</dbReference>
<dbReference type="CDD" id="cd00009">
    <property type="entry name" value="AAA"/>
    <property type="match status" value="1"/>
</dbReference>
<dbReference type="FunFam" id="1.10.8.710:FF:000004">
    <property type="entry name" value="Dynein axonemal heavy chain 6"/>
    <property type="match status" value="1"/>
</dbReference>
<evidence type="ECO:0000313" key="16">
    <source>
        <dbReference type="EMBL" id="GFQ90621.1"/>
    </source>
</evidence>
<dbReference type="PANTHER" id="PTHR22878">
    <property type="entry name" value="DYNEIN HEAVY CHAIN 6, AXONEMAL-LIKE-RELATED"/>
    <property type="match status" value="1"/>
</dbReference>
<dbReference type="FunFam" id="3.40.50.300:FF:000044">
    <property type="entry name" value="Dynein heavy chain 5, axonemal"/>
    <property type="match status" value="1"/>
</dbReference>
<keyword evidence="10" id="KW-0969">Cilium</keyword>
<keyword evidence="13" id="KW-0966">Cell projection</keyword>
<dbReference type="InterPro" id="IPR024743">
    <property type="entry name" value="Dynein_HC_stalk"/>
</dbReference>
<dbReference type="Gene3D" id="1.20.920.30">
    <property type="match status" value="1"/>
</dbReference>
<keyword evidence="7" id="KW-0067">ATP-binding</keyword>
<dbReference type="Gene3D" id="3.20.180.20">
    <property type="entry name" value="Dynein heavy chain, N-terminal domain 2"/>
    <property type="match status" value="1"/>
</dbReference>
<dbReference type="InterPro" id="IPR042228">
    <property type="entry name" value="Dynein_linker_3"/>
</dbReference>
<dbReference type="InterPro" id="IPR041466">
    <property type="entry name" value="Dynein_AAA5_ext"/>
</dbReference>
<dbReference type="Gene3D" id="1.20.140.100">
    <property type="entry name" value="Dynein heavy chain, N-terminal domain 2"/>
    <property type="match status" value="1"/>
</dbReference>
<dbReference type="Pfam" id="PF17857">
    <property type="entry name" value="AAA_lid_1"/>
    <property type="match status" value="1"/>
</dbReference>
<dbReference type="InterPro" id="IPR003593">
    <property type="entry name" value="AAA+_ATPase"/>
</dbReference>
<dbReference type="Gene3D" id="3.40.50.300">
    <property type="entry name" value="P-loop containing nucleotide triphosphate hydrolases"/>
    <property type="match status" value="4"/>
</dbReference>
<dbReference type="Proteomes" id="UP000887116">
    <property type="component" value="Unassembled WGS sequence"/>
</dbReference>
<name>A0A8X6L056_TRICU</name>
<accession>A0A8X6L056</accession>
<dbReference type="PANTHER" id="PTHR22878:SF70">
    <property type="entry name" value="DYNEIN HEAVY CHAIN 2, AXONEMAL"/>
    <property type="match status" value="1"/>
</dbReference>
<dbReference type="InterPro" id="IPR042222">
    <property type="entry name" value="Dynein_2_N"/>
</dbReference>
<dbReference type="InterPro" id="IPR035699">
    <property type="entry name" value="AAA_6"/>
</dbReference>
<keyword evidence="5" id="KW-0677">Repeat</keyword>
<evidence type="ECO:0000256" key="1">
    <source>
        <dbReference type="ARBA" id="ARBA00004430"/>
    </source>
</evidence>
<evidence type="ECO:0000256" key="9">
    <source>
        <dbReference type="ARBA" id="ARBA00023054"/>
    </source>
</evidence>
<dbReference type="FunFam" id="1.10.287.2620:FF:000002">
    <property type="entry name" value="Dynein heavy chain 2, axonemal"/>
    <property type="match status" value="1"/>
</dbReference>
<evidence type="ECO:0000256" key="2">
    <source>
        <dbReference type="ARBA" id="ARBA00008887"/>
    </source>
</evidence>
<dbReference type="InterPro" id="IPR024317">
    <property type="entry name" value="Dynein_heavy_chain_D4_dom"/>
</dbReference>
<keyword evidence="8" id="KW-0243">Dynein</keyword>
<dbReference type="Pfam" id="PF12780">
    <property type="entry name" value="AAA_8"/>
    <property type="match status" value="1"/>
</dbReference>
<keyword evidence="17" id="KW-1185">Reference proteome</keyword>
<dbReference type="Pfam" id="PF08393">
    <property type="entry name" value="DHC_N2"/>
    <property type="match status" value="1"/>
</dbReference>
<dbReference type="GO" id="GO:0005524">
    <property type="term" value="F:ATP binding"/>
    <property type="evidence" value="ECO:0007669"/>
    <property type="project" value="UniProtKB-KW"/>
</dbReference>
<evidence type="ECO:0000256" key="4">
    <source>
        <dbReference type="ARBA" id="ARBA00022701"/>
    </source>
</evidence>
<reference evidence="16" key="1">
    <citation type="submission" date="2020-07" db="EMBL/GenBank/DDBJ databases">
        <title>Multicomponent nature underlies the extraordinary mechanical properties of spider dragline silk.</title>
        <authorList>
            <person name="Kono N."/>
            <person name="Nakamura H."/>
            <person name="Mori M."/>
            <person name="Yoshida Y."/>
            <person name="Ohtoshi R."/>
            <person name="Malay A.D."/>
            <person name="Moran D.A.P."/>
            <person name="Tomita M."/>
            <person name="Numata K."/>
            <person name="Arakawa K."/>
        </authorList>
    </citation>
    <scope>NUCLEOTIDE SEQUENCE</scope>
</reference>
<dbReference type="InterPro" id="IPR013602">
    <property type="entry name" value="Dynein_heavy_linker"/>
</dbReference>
<evidence type="ECO:0000256" key="7">
    <source>
        <dbReference type="ARBA" id="ARBA00022840"/>
    </source>
</evidence>
<dbReference type="Gene3D" id="1.10.287.2620">
    <property type="match status" value="1"/>
</dbReference>
<dbReference type="GO" id="GO:0005874">
    <property type="term" value="C:microtubule"/>
    <property type="evidence" value="ECO:0007669"/>
    <property type="project" value="UniProtKB-KW"/>
</dbReference>
<evidence type="ECO:0000256" key="10">
    <source>
        <dbReference type="ARBA" id="ARBA00023069"/>
    </source>
</evidence>
<dbReference type="SUPFAM" id="SSF52540">
    <property type="entry name" value="P-loop containing nucleoside triphosphate hydrolases"/>
    <property type="match status" value="4"/>
</dbReference>
<dbReference type="Gene3D" id="1.20.920.20">
    <property type="match status" value="1"/>
</dbReference>
<evidence type="ECO:0000256" key="6">
    <source>
        <dbReference type="ARBA" id="ARBA00022741"/>
    </source>
</evidence>
<evidence type="ECO:0000256" key="13">
    <source>
        <dbReference type="ARBA" id="ARBA00023273"/>
    </source>
</evidence>
<dbReference type="FunFam" id="1.20.920.30:FF:000002">
    <property type="entry name" value="Dynein axonemal heavy chain 3"/>
    <property type="match status" value="1"/>
</dbReference>
<evidence type="ECO:0000256" key="3">
    <source>
        <dbReference type="ARBA" id="ARBA00022490"/>
    </source>
</evidence>
<dbReference type="GO" id="GO:0005930">
    <property type="term" value="C:axoneme"/>
    <property type="evidence" value="ECO:0007669"/>
    <property type="project" value="UniProtKB-SubCell"/>
</dbReference>
<dbReference type="GO" id="GO:0051959">
    <property type="term" value="F:dynein light intermediate chain binding"/>
    <property type="evidence" value="ECO:0007669"/>
    <property type="project" value="InterPro"/>
</dbReference>
<evidence type="ECO:0000256" key="11">
    <source>
        <dbReference type="ARBA" id="ARBA00023175"/>
    </source>
</evidence>
<comment type="caution">
    <text evidence="16">The sequence shown here is derived from an EMBL/GenBank/DDBJ whole genome shotgun (WGS) entry which is preliminary data.</text>
</comment>
<dbReference type="Pfam" id="PF12774">
    <property type="entry name" value="AAA_6"/>
    <property type="match status" value="1"/>
</dbReference>
<organism evidence="16 17">
    <name type="scientific">Trichonephila clavata</name>
    <name type="common">Joro spider</name>
    <name type="synonym">Nephila clavata</name>
    <dbReference type="NCBI Taxonomy" id="2740835"/>
    <lineage>
        <taxon>Eukaryota</taxon>
        <taxon>Metazoa</taxon>
        <taxon>Ecdysozoa</taxon>
        <taxon>Arthropoda</taxon>
        <taxon>Chelicerata</taxon>
        <taxon>Arachnida</taxon>
        <taxon>Araneae</taxon>
        <taxon>Araneomorphae</taxon>
        <taxon>Entelegynae</taxon>
        <taxon>Araneoidea</taxon>
        <taxon>Nephilidae</taxon>
        <taxon>Trichonephila</taxon>
    </lineage>
</organism>
<dbReference type="FunFam" id="1.20.920.20:FF:000006">
    <property type="entry name" value="Dynein, axonemal, heavy chain 6"/>
    <property type="match status" value="1"/>
</dbReference>
<keyword evidence="9 14" id="KW-0175">Coiled coil</keyword>
<evidence type="ECO:0000313" key="17">
    <source>
        <dbReference type="Proteomes" id="UP000887116"/>
    </source>
</evidence>
<protein>
    <submittedName>
        <fullName evidence="16">Dynein heavy chain 7, axonemal</fullName>
    </submittedName>
</protein>
<comment type="subcellular location">
    <subcellularLocation>
        <location evidence="1">Cytoplasm</location>
        <location evidence="1">Cytoskeleton</location>
        <location evidence="1">Cilium axoneme</location>
    </subcellularLocation>
</comment>
<keyword evidence="12" id="KW-0206">Cytoskeleton</keyword>
<feature type="coiled-coil region" evidence="14">
    <location>
        <begin position="2026"/>
        <end position="2088"/>
    </location>
</feature>
<dbReference type="Gene3D" id="1.20.58.1120">
    <property type="match status" value="1"/>
</dbReference>
<dbReference type="InterPro" id="IPR027417">
    <property type="entry name" value="P-loop_NTPase"/>
</dbReference>
<keyword evidence="4" id="KW-0493">Microtubule</keyword>
<dbReference type="FunFam" id="3.20.180.20:FF:000003">
    <property type="entry name" value="Dynein heavy chain 12, axonemal"/>
    <property type="match status" value="1"/>
</dbReference>
<dbReference type="Gene3D" id="1.10.8.710">
    <property type="match status" value="1"/>
</dbReference>
<evidence type="ECO:0000256" key="8">
    <source>
        <dbReference type="ARBA" id="ARBA00023017"/>
    </source>
</evidence>
<dbReference type="InterPro" id="IPR026983">
    <property type="entry name" value="DHC"/>
</dbReference>
<dbReference type="Pfam" id="PF12777">
    <property type="entry name" value="MT"/>
    <property type="match status" value="1"/>
</dbReference>
<dbReference type="GO" id="GO:0030286">
    <property type="term" value="C:dynein complex"/>
    <property type="evidence" value="ECO:0007669"/>
    <property type="project" value="UniProtKB-KW"/>
</dbReference>
<dbReference type="Gene3D" id="1.10.472.130">
    <property type="match status" value="1"/>
</dbReference>
<keyword evidence="3" id="KW-0963">Cytoplasm</keyword>
<dbReference type="InterPro" id="IPR041589">
    <property type="entry name" value="DNAH3_AAA_lid_1"/>
</dbReference>
<proteinExistence type="inferred from homology"/>
<evidence type="ECO:0000256" key="5">
    <source>
        <dbReference type="ARBA" id="ARBA00022737"/>
    </source>
</evidence>
<feature type="domain" description="AAA+ ATPase" evidence="15">
    <location>
        <begin position="1180"/>
        <end position="1328"/>
    </location>
</feature>
<sequence>MDGAFYELDAALIETKVTEYKIEAFKIKKDLQKILKEKLKESKRNTRFVPAMIVLCNPGMKMRHWKMVSEIVGKKIIPDTSTTFKDLIELKVHEFTDDISPISSKATRELGLERALKKMKEEWQDIQFATLPHRDSDTFVLCSLDEIQTQLDDNIVKTQAMRGSPFAKPFEGEIKEWEDILKLTQDTIDEWLKVQMQWLYLEPIFSSADILQQMPREGALFQAVDGIWRNIMKVTNEKPHVLENTSTPDVYNNLLNCNDMLDKINKGLNSYLEMKRLYFPRFFFLSNDEMLEILSETKDPLRVQPHLKKCFEGIAALDFDDDLKIRAMLSSEGEQVFLTSIISTKEARGQVEKWLLQVQDVMLISVRNVILDAHKSYAITARINWIVQWPGQVVLCVSQIYWTAEVHDAIAQGLRAVRRYYDKLNKQLAAIVDLVRGKLSKQVRVTLGALVVIDVHARDVVQELIDNGCDIDKLESCYIFIFKTEIESEYDFQWLAQLRYYIEMVEEVEQVRVRITNANVKYAYEYLGNTPRLVITPLTDRCYRTLVGAFHLHLNGAPEGPAGTGKTETTKDLAKALAVQCVVFNCSDGLDYIAMGKFFKGLASAGAWACFDEFNRIELEVLSVVAQQILCIIRAVRSNVDTFNFEGTELKLNPNCYVCITMNPGYAGRSELPDNLKVLFRTVAMMVPDYAMIGEISLYSFGYLDARNLAVKIVTTYRLCSEQLSSQNHYDYGMRAVKAVLAASGNLKLKFPGAKEDILLLRSILDVNLPKFLSHDIPLFEGIISDLFPGVVIPKADYEVFLESMREVCEKRNLQLADVFISKVIQTYEMMVVRHGFMLVGPPNAGKTRVLQILADTLCLLKEKGVLEEEAVIYRTVNPKSITMGQLFGEFDPVTHEWTDGIVAIIFREFAFSRNPQRKWVVFDGPVDTLWIESMNTVLDDNKKMSNSMSLIFEVMDLSQASPATVSRCGMIYMEATALGWEPKVQSWMNILPEVWGLENTAVIYALCSWLIPSSTTFLRKNCKELIVTSDSHLVDSFLKMVEIVMNEACSDEEAVSGADKKVMKCWIIGAFMFATVWSFGATCDEEGREKFSNFFKELTIGEYPNYPIPPDVGMKIDCTFPKEGSVYDYKFLIRGKGQWYSWKDSIIPLTATNINIREIIVPTVDTVRYSYLMDLCIRHHRPILFVGPTGTGKTAYVQEKMMKNLDKDVFVPSFIAFSTQTSAGQAQDIIMSKLEKRRKGIFGPPFGKRCVIFIDDLNMPAVEIYGAQPPIELLRQFFDHGMWYEKKEKSEIHLVDTQFIAAMGLPGGARNNITPRLMRHFGVIGVNAFTTSTMNAIFSSVMNIHFKNNHFPAEALITAEAIVSATAAIYNAVTAHLLPTPAKSHYTFNLRDFARVIHGCCLIKPKSLEKKKILIRLWVHEIYRVFYDRLTDPVDCNWLYQQIRITTELEFKENFNSLFKHLCSSKEGKVTEDDLRSLMFGTYINYDESPADRLYDEVTSIETFEIIADKCLSEYNSFSKSPVDMVIFRYVLEHLSRLCRILSMPGGNALLVGVGGSGRQSVTKLAAFITGQWLFQPEITKNYGLNEWRDDIKRVMKSAGADGKGTVFLITDSQIKEECFLEDIDNLLNSGEVPNLFAVDEKQEKIEAVRPLVEKEEGADLSPLSLFSYFVKRSSENMHIIIAMSPIGNAFRIRLRQFPSLINCCTIDWFQTWPEDALERVAEHSFKDMELSQSMRERTVVICQYFHVRAQELSTVFANELGRYTYITPTSYLTLISSFKQLLSEKQQEVRTAIQRYEGGLGQLEFFSVTITGMQKDIEELQPKLVVAQQEAEDFIEKITLESADVEKVKLVVNKDEEYASAQARESSALKEECEADLAEALPALEAALQALDTLKPSDITLVKSMKNPPNAVKVVLAAVCIMQNMKPDRVTDPATGRKVNDYWGPSKKLLGDMGFLQSLREYDKDNIDPAIMEKIRTEYIPLPEFNPANVAKASSAAEGLCRWVLAMEIYDRTAKVVAPKKAKLEEAEKQLAVIMDLLNAKRSELAALEDKLAALKRDCDESIQKKKDLEAQARLCEINLQRAEKLIGGLGGERLRWAKEAKNLRVKFENLPGDVLLASGVIAYLGPYTSYYRSLCISDWVTFCKSYEIPCTQNFSLGETLGNPVKIQFWNLNGLPRDAFSTDNGVMVEFGKRWSLHYFLKILSCFSLCYKFIPV</sequence>